<dbReference type="Gene3D" id="3.30.200.40">
    <property type="entry name" value="Scavenger mRNA decapping enzyme, N-terminal domain"/>
    <property type="match status" value="1"/>
</dbReference>
<feature type="region of interest" description="Disordered" evidence="13">
    <location>
        <begin position="1"/>
        <end position="26"/>
    </location>
</feature>
<name>A0AAV4WLG1_CAEEX</name>
<evidence type="ECO:0000256" key="1">
    <source>
        <dbReference type="ARBA" id="ARBA00004123"/>
    </source>
</evidence>
<evidence type="ECO:0000256" key="13">
    <source>
        <dbReference type="SAM" id="MobiDB-lite"/>
    </source>
</evidence>
<evidence type="ECO:0000256" key="9">
    <source>
        <dbReference type="ARBA" id="ARBA00023242"/>
    </source>
</evidence>
<evidence type="ECO:0000256" key="10">
    <source>
        <dbReference type="ARBA" id="ARBA00029885"/>
    </source>
</evidence>
<dbReference type="SUPFAM" id="SSF54197">
    <property type="entry name" value="HIT-like"/>
    <property type="match status" value="1"/>
</dbReference>
<evidence type="ECO:0000256" key="11">
    <source>
        <dbReference type="ARBA" id="ARBA00030609"/>
    </source>
</evidence>
<dbReference type="GO" id="GO:0000340">
    <property type="term" value="F:RNA 7-methylguanosine cap binding"/>
    <property type="evidence" value="ECO:0007669"/>
    <property type="project" value="TreeGrafter"/>
</dbReference>
<comment type="caution">
    <text evidence="15">The sequence shown here is derived from an EMBL/GenBank/DDBJ whole genome shotgun (WGS) entry which is preliminary data.</text>
</comment>
<dbReference type="FunFam" id="3.30.428.10:FF:000006">
    <property type="entry name" value="m7GpppX diphosphatase"/>
    <property type="match status" value="1"/>
</dbReference>
<dbReference type="PANTHER" id="PTHR12978">
    <property type="entry name" value="HISTIDINE TRIAD HIT PROTEIN MEMBER"/>
    <property type="match status" value="1"/>
</dbReference>
<evidence type="ECO:0000313" key="16">
    <source>
        <dbReference type="Proteomes" id="UP001054945"/>
    </source>
</evidence>
<dbReference type="GO" id="GO:0005634">
    <property type="term" value="C:nucleus"/>
    <property type="evidence" value="ECO:0007669"/>
    <property type="project" value="UniProtKB-SubCell"/>
</dbReference>
<dbReference type="Proteomes" id="UP001054945">
    <property type="component" value="Unassembled WGS sequence"/>
</dbReference>
<dbReference type="InterPro" id="IPR019808">
    <property type="entry name" value="Histidine_triad_CS"/>
</dbReference>
<evidence type="ECO:0000313" key="15">
    <source>
        <dbReference type="EMBL" id="GIY82579.1"/>
    </source>
</evidence>
<dbReference type="GO" id="GO:0000932">
    <property type="term" value="C:P-body"/>
    <property type="evidence" value="ECO:0007669"/>
    <property type="project" value="TreeGrafter"/>
</dbReference>
<evidence type="ECO:0000256" key="8">
    <source>
        <dbReference type="ARBA" id="ARBA00022801"/>
    </source>
</evidence>
<dbReference type="GO" id="GO:0000290">
    <property type="term" value="P:deadenylation-dependent decapping of nuclear-transcribed mRNA"/>
    <property type="evidence" value="ECO:0007669"/>
    <property type="project" value="InterPro"/>
</dbReference>
<evidence type="ECO:0000256" key="7">
    <source>
        <dbReference type="ARBA" id="ARBA00022553"/>
    </source>
</evidence>
<dbReference type="Gene3D" id="3.30.428.10">
    <property type="entry name" value="HIT-like"/>
    <property type="match status" value="1"/>
</dbReference>
<keyword evidence="14" id="KW-0812">Transmembrane</keyword>
<dbReference type="AlphaFoldDB" id="A0AAV4WLG1"/>
<dbReference type="PANTHER" id="PTHR12978:SF0">
    <property type="entry name" value="M7GPPPX DIPHOSPHATASE"/>
    <property type="match status" value="1"/>
</dbReference>
<feature type="compositionally biased region" description="Basic and acidic residues" evidence="13">
    <location>
        <begin position="12"/>
        <end position="26"/>
    </location>
</feature>
<keyword evidence="14" id="KW-0472">Membrane</keyword>
<comment type="subcellular location">
    <subcellularLocation>
        <location evidence="2">Cytoplasm</location>
    </subcellularLocation>
    <subcellularLocation>
        <location evidence="1">Nucleus</location>
    </subcellularLocation>
</comment>
<feature type="transmembrane region" description="Helical" evidence="14">
    <location>
        <begin position="336"/>
        <end position="354"/>
    </location>
</feature>
<gene>
    <name evidence="15" type="primary">DCPS</name>
    <name evidence="15" type="ORF">CEXT_255871</name>
</gene>
<keyword evidence="8" id="KW-0378">Hydrolase</keyword>
<dbReference type="InterPro" id="IPR011145">
    <property type="entry name" value="Scavenger_mRNA_decap_enz_N"/>
</dbReference>
<comment type="similarity">
    <text evidence="3">Belongs to the HIT family.</text>
</comment>
<dbReference type="InterPro" id="IPR008594">
    <property type="entry name" value="DcpS/DCS2"/>
</dbReference>
<sequence>MASVVDESSSEEGNRKKIKLSHEENASTDADHTLDLSAHIRLNSLGGFQLSEILSENSSSKSVFLEGTFDKVSHKAVILLEKLPIPKDAAKVEKLLNNADLALNLKSKSEFEPNAVDYAFYPAVCQGVPLIHIKATVIYPATSKHAEKYKYQPSFIVHETPGIYKSIVLPHLESQKFSLQWVYNILEHKSETERIIFEDPDPDVGFVLLPDLKWDESEKNSVYFIAICNAKNIKSLRDLDESHLPLLRNLKIKSLDAIYEKYNVAPQKLRVYFHYQPSYYHLHVHFTSVNREIPGCHFEKAHLLDNVINNIEMHSTYYQEVTLTYTLKSRRKLFKFWTNWSEVLFILTMQFIVISNNTPFLYLLCNDYKEDMEK</sequence>
<dbReference type="Pfam" id="PF11969">
    <property type="entry name" value="DcpS_C"/>
    <property type="match status" value="1"/>
</dbReference>
<evidence type="ECO:0000256" key="2">
    <source>
        <dbReference type="ARBA" id="ARBA00004496"/>
    </source>
</evidence>
<evidence type="ECO:0000256" key="5">
    <source>
        <dbReference type="ARBA" id="ARBA00015636"/>
    </source>
</evidence>
<keyword evidence="14" id="KW-1133">Transmembrane helix</keyword>
<evidence type="ECO:0000256" key="14">
    <source>
        <dbReference type="SAM" id="Phobius"/>
    </source>
</evidence>
<dbReference type="GO" id="GO:0140932">
    <property type="term" value="F:5'-(N(7)-methyl 5'-triphosphoguanosine)-[mRNA] diphosphatase activity"/>
    <property type="evidence" value="ECO:0007669"/>
    <property type="project" value="UniProtKB-EC"/>
</dbReference>
<protein>
    <recommendedName>
        <fullName evidence="5">m7GpppX diphosphatase</fullName>
        <ecNumber evidence="4">3.6.1.59</ecNumber>
    </recommendedName>
    <alternativeName>
        <fullName evidence="11">Decapping scavenger enzyme</fullName>
    </alternativeName>
    <alternativeName>
        <fullName evidence="10">Scavenger mRNA-decapping enzyme DcpS</fullName>
    </alternativeName>
</protein>
<dbReference type="EC" id="3.6.1.59" evidence="4"/>
<dbReference type="EMBL" id="BPLR01016261">
    <property type="protein sequence ID" value="GIY82579.1"/>
    <property type="molecule type" value="Genomic_DNA"/>
</dbReference>
<accession>A0AAV4WLG1</accession>
<evidence type="ECO:0000256" key="6">
    <source>
        <dbReference type="ARBA" id="ARBA00022490"/>
    </source>
</evidence>
<proteinExistence type="inferred from homology"/>
<dbReference type="SUPFAM" id="SSF102860">
    <property type="entry name" value="mRNA decapping enzyme DcpS N-terminal domain"/>
    <property type="match status" value="1"/>
</dbReference>
<keyword evidence="9" id="KW-0539">Nucleus</keyword>
<reference evidence="15 16" key="1">
    <citation type="submission" date="2021-06" db="EMBL/GenBank/DDBJ databases">
        <title>Caerostris extrusa draft genome.</title>
        <authorList>
            <person name="Kono N."/>
            <person name="Arakawa K."/>
        </authorList>
    </citation>
    <scope>NUCLEOTIDE SEQUENCE [LARGE SCALE GENOMIC DNA]</scope>
</reference>
<dbReference type="Pfam" id="PF05652">
    <property type="entry name" value="DcpS"/>
    <property type="match status" value="1"/>
</dbReference>
<evidence type="ECO:0000256" key="12">
    <source>
        <dbReference type="ARBA" id="ARBA00048222"/>
    </source>
</evidence>
<organism evidence="15 16">
    <name type="scientific">Caerostris extrusa</name>
    <name type="common">Bark spider</name>
    <name type="synonym">Caerostris bankana</name>
    <dbReference type="NCBI Taxonomy" id="172846"/>
    <lineage>
        <taxon>Eukaryota</taxon>
        <taxon>Metazoa</taxon>
        <taxon>Ecdysozoa</taxon>
        <taxon>Arthropoda</taxon>
        <taxon>Chelicerata</taxon>
        <taxon>Arachnida</taxon>
        <taxon>Araneae</taxon>
        <taxon>Araneomorphae</taxon>
        <taxon>Entelegynae</taxon>
        <taxon>Araneoidea</taxon>
        <taxon>Araneidae</taxon>
        <taxon>Caerostris</taxon>
    </lineage>
</organism>
<comment type="catalytic activity">
    <reaction evidence="12">
        <text>a 5'-end (N(7)-methyl 5'-triphosphoguanosine)-ribonucleoside in mRNA + H2O = N(7)-methyl-GMP + a 5'-end diphospho-ribonucleoside in mRNA + 2 H(+)</text>
        <dbReference type="Rhea" id="RHEA:65388"/>
        <dbReference type="Rhea" id="RHEA-COMP:17165"/>
        <dbReference type="Rhea" id="RHEA-COMP:17167"/>
        <dbReference type="ChEBI" id="CHEBI:15377"/>
        <dbReference type="ChEBI" id="CHEBI:15378"/>
        <dbReference type="ChEBI" id="CHEBI:58285"/>
        <dbReference type="ChEBI" id="CHEBI:156461"/>
        <dbReference type="ChEBI" id="CHEBI:167616"/>
        <dbReference type="EC" id="3.6.1.59"/>
    </reaction>
</comment>
<evidence type="ECO:0000256" key="4">
    <source>
        <dbReference type="ARBA" id="ARBA00012520"/>
    </source>
</evidence>
<keyword evidence="6" id="KW-0963">Cytoplasm</keyword>
<evidence type="ECO:0000256" key="3">
    <source>
        <dbReference type="ARBA" id="ARBA00010208"/>
    </source>
</evidence>
<keyword evidence="16" id="KW-1185">Reference proteome</keyword>
<dbReference type="PROSITE" id="PS00892">
    <property type="entry name" value="HIT_1"/>
    <property type="match status" value="1"/>
</dbReference>
<dbReference type="InterPro" id="IPR036265">
    <property type="entry name" value="HIT-like_sf"/>
</dbReference>
<keyword evidence="7" id="KW-0597">Phosphoprotein</keyword>